<feature type="transmembrane region" description="Helical" evidence="1">
    <location>
        <begin position="168"/>
        <end position="189"/>
    </location>
</feature>
<dbReference type="InterPro" id="IPR025495">
    <property type="entry name" value="DUF4386"/>
</dbReference>
<keyword evidence="1" id="KW-0472">Membrane</keyword>
<evidence type="ECO:0000313" key="2">
    <source>
        <dbReference type="EMBL" id="GAA0709543.1"/>
    </source>
</evidence>
<keyword evidence="1" id="KW-1133">Transmembrane helix</keyword>
<feature type="transmembrane region" description="Helical" evidence="1">
    <location>
        <begin position="51"/>
        <end position="75"/>
    </location>
</feature>
<reference evidence="2 3" key="1">
    <citation type="journal article" date="2019" name="Int. J. Syst. Evol. Microbiol.">
        <title>The Global Catalogue of Microorganisms (GCM) 10K type strain sequencing project: providing services to taxonomists for standard genome sequencing and annotation.</title>
        <authorList>
            <consortium name="The Broad Institute Genomics Platform"/>
            <consortium name="The Broad Institute Genome Sequencing Center for Infectious Disease"/>
            <person name="Wu L."/>
            <person name="Ma J."/>
        </authorList>
    </citation>
    <scope>NUCLEOTIDE SEQUENCE [LARGE SCALE GENOMIC DNA]</scope>
    <source>
        <strain evidence="2 3">JCM 15421</strain>
    </source>
</reference>
<accession>A0ABN1IDV7</accession>
<feature type="transmembrane region" description="Helical" evidence="1">
    <location>
        <begin position="96"/>
        <end position="117"/>
    </location>
</feature>
<proteinExistence type="predicted"/>
<dbReference type="Proteomes" id="UP001501523">
    <property type="component" value="Unassembled WGS sequence"/>
</dbReference>
<comment type="caution">
    <text evidence="2">The sequence shown here is derived from an EMBL/GenBank/DDBJ whole genome shotgun (WGS) entry which is preliminary data.</text>
</comment>
<feature type="transmembrane region" description="Helical" evidence="1">
    <location>
        <begin position="195"/>
        <end position="216"/>
    </location>
</feature>
<evidence type="ECO:0000313" key="3">
    <source>
        <dbReference type="Proteomes" id="UP001501523"/>
    </source>
</evidence>
<sequence length="240" mass="25437">MTRTTNARIAGFTFLFYIAVGILGMVLFNPAAGVEGTAAKLAAIAQHATDVRIGICLNLLCCFSALVLAVTLYRITRDEDPDLAMLGLTFRVGEGVIGAIFVFADLGLLWLATAAGANAPDPAAAQALGAFFFNVGGWSPTIGATFFAVGSTIFSYLLLRGRMVPVPLAWLGVLASILLVALLPAQLAGFVTGPILNFMWLPILVFELALALWLLIKGVAMPRRRLDESSKEIQAPPVES</sequence>
<evidence type="ECO:0000256" key="1">
    <source>
        <dbReference type="SAM" id="Phobius"/>
    </source>
</evidence>
<feature type="transmembrane region" description="Helical" evidence="1">
    <location>
        <begin position="12"/>
        <end position="31"/>
    </location>
</feature>
<dbReference type="EMBL" id="BAAAEU010000005">
    <property type="protein sequence ID" value="GAA0709543.1"/>
    <property type="molecule type" value="Genomic_DNA"/>
</dbReference>
<protein>
    <submittedName>
        <fullName evidence="2">DUF4386 domain-containing protein</fullName>
    </submittedName>
</protein>
<gene>
    <name evidence="2" type="ORF">GCM10009105_10030</name>
</gene>
<keyword evidence="1" id="KW-0812">Transmembrane</keyword>
<keyword evidence="3" id="KW-1185">Reference proteome</keyword>
<dbReference type="RefSeq" id="WP_343787824.1">
    <property type="nucleotide sequence ID" value="NZ_BAAAEU010000005.1"/>
</dbReference>
<organism evidence="2 3">
    <name type="scientific">Dokdonella soli</name>
    <dbReference type="NCBI Taxonomy" id="529810"/>
    <lineage>
        <taxon>Bacteria</taxon>
        <taxon>Pseudomonadati</taxon>
        <taxon>Pseudomonadota</taxon>
        <taxon>Gammaproteobacteria</taxon>
        <taxon>Lysobacterales</taxon>
        <taxon>Rhodanobacteraceae</taxon>
        <taxon>Dokdonella</taxon>
    </lineage>
</organism>
<name>A0ABN1IDV7_9GAMM</name>
<dbReference type="Pfam" id="PF14329">
    <property type="entry name" value="DUF4386"/>
    <property type="match status" value="1"/>
</dbReference>
<feature type="transmembrane region" description="Helical" evidence="1">
    <location>
        <begin position="137"/>
        <end position="159"/>
    </location>
</feature>